<feature type="binding site" evidence="13">
    <location>
        <position position="269"/>
    </location>
    <ligand>
        <name>ATP</name>
        <dbReference type="ChEBI" id="CHEBI:30616"/>
    </ligand>
</feature>
<dbReference type="InterPro" id="IPR056411">
    <property type="entry name" value="CysS_C"/>
</dbReference>
<evidence type="ECO:0000256" key="9">
    <source>
        <dbReference type="ARBA" id="ARBA00022840"/>
    </source>
</evidence>
<feature type="binding site" evidence="13">
    <location>
        <position position="29"/>
    </location>
    <ligand>
        <name>Zn(2+)</name>
        <dbReference type="ChEBI" id="CHEBI:29105"/>
    </ligand>
</feature>
<evidence type="ECO:0000313" key="15">
    <source>
        <dbReference type="EMBL" id="MWV47475.1"/>
    </source>
</evidence>
<dbReference type="InterPro" id="IPR009080">
    <property type="entry name" value="tRNAsynth_Ia_anticodon-bd"/>
</dbReference>
<dbReference type="CDD" id="cd00672">
    <property type="entry name" value="CysRS_core"/>
    <property type="match status" value="1"/>
</dbReference>
<evidence type="ECO:0000256" key="10">
    <source>
        <dbReference type="ARBA" id="ARBA00022917"/>
    </source>
</evidence>
<dbReference type="GO" id="GO:0005524">
    <property type="term" value="F:ATP binding"/>
    <property type="evidence" value="ECO:0007669"/>
    <property type="project" value="UniProtKB-UniRule"/>
</dbReference>
<keyword evidence="8 13" id="KW-0862">Zinc</keyword>
<dbReference type="InterPro" id="IPR024909">
    <property type="entry name" value="Cys-tRNA/MSH_ligase"/>
</dbReference>
<evidence type="ECO:0000256" key="6">
    <source>
        <dbReference type="ARBA" id="ARBA00022723"/>
    </source>
</evidence>
<dbReference type="FunFam" id="3.40.50.620:FF:000009">
    <property type="entry name" value="Cysteine--tRNA ligase"/>
    <property type="match status" value="1"/>
</dbReference>
<comment type="subunit">
    <text evidence="3 13">Monomer.</text>
</comment>
<dbReference type="Gene3D" id="1.20.120.1910">
    <property type="entry name" value="Cysteine-tRNA ligase, C-terminal anti-codon recognition domain"/>
    <property type="match status" value="1"/>
</dbReference>
<keyword evidence="9 13" id="KW-0067">ATP-binding</keyword>
<dbReference type="Gene3D" id="3.40.50.620">
    <property type="entry name" value="HUPs"/>
    <property type="match status" value="1"/>
</dbReference>
<dbReference type="SUPFAM" id="SSF52374">
    <property type="entry name" value="Nucleotidylyl transferase"/>
    <property type="match status" value="1"/>
</dbReference>
<dbReference type="HAMAP" id="MF_00041">
    <property type="entry name" value="Cys_tRNA_synth"/>
    <property type="match status" value="1"/>
</dbReference>
<dbReference type="PRINTS" id="PR00983">
    <property type="entry name" value="TRNASYNTHCYS"/>
</dbReference>
<comment type="caution">
    <text evidence="15">The sequence shown here is derived from an EMBL/GenBank/DDBJ whole genome shotgun (WGS) entry which is preliminary data.</text>
</comment>
<evidence type="ECO:0000313" key="16">
    <source>
        <dbReference type="Proteomes" id="UP000460318"/>
    </source>
</evidence>
<keyword evidence="4 13" id="KW-0963">Cytoplasm</keyword>
<dbReference type="InterPro" id="IPR015273">
    <property type="entry name" value="Cys-tRNA-synt_Ia_DALR"/>
</dbReference>
<dbReference type="Pfam" id="PF01406">
    <property type="entry name" value="tRNA-synt_1e"/>
    <property type="match status" value="1"/>
</dbReference>
<evidence type="ECO:0000256" key="7">
    <source>
        <dbReference type="ARBA" id="ARBA00022741"/>
    </source>
</evidence>
<dbReference type="PANTHER" id="PTHR10890:SF3">
    <property type="entry name" value="CYSTEINE--TRNA LIGASE, CYTOPLASMIC"/>
    <property type="match status" value="1"/>
</dbReference>
<accession>A0A7X3IRB4</accession>
<keyword evidence="11 13" id="KW-0030">Aminoacyl-tRNA synthetase</keyword>
<evidence type="ECO:0000256" key="3">
    <source>
        <dbReference type="ARBA" id="ARBA00011245"/>
    </source>
</evidence>
<sequence>MALQIYNTLIRSKEEFVPQEPGKVKMYVCGPTVYDYIHIGNARPMIFFDVVRTYLEQIGNEVNYVVNFTDVDDKLIRKAEQLDSTVPEVADRFIKAYFEDLEGLGIHKATIHPRVTENMDNIIAFIQELEQNGFAYEKGGDVFYRTNKFPGYGKLSHQKLDELQFGIRINVDERKENPEDFVLWKAAKPGEIFWSSPWGDGRPGWHIECSAMARRYLGETIDIHGGGQDLQFPHHECEVAQSEALTGKPLANYWMHNGYIKINNEKMSKSLGNGILVKDLRKEFKKEAIRYFMLSTHYRNPLNFNSETMDQAMNSVERIANAVGNLKHRLETVTSDGHGPVRDEMKQKLDGILKQYYEKMDDDFNTPDAITAMFEWVNEANLLLQEPVANPEELKVMLAAFDELNAVLRLYAGDEAELLDEEIENLIAERMQARKDKNWNRADEIRDLLAAQGIALEDTAQGMRWRRK</sequence>
<dbReference type="NCBIfam" id="TIGR00435">
    <property type="entry name" value="cysS"/>
    <property type="match status" value="1"/>
</dbReference>
<reference evidence="15 16" key="1">
    <citation type="submission" date="2019-12" db="EMBL/GenBank/DDBJ databases">
        <title>Paenibacillus sp. nov., an endophytic bacterium isolated from the stem of Dendrobium.</title>
        <authorList>
            <person name="Zhao R."/>
        </authorList>
    </citation>
    <scope>NUCLEOTIDE SEQUENCE [LARGE SCALE GENOMIC DNA]</scope>
    <source>
        <strain evidence="15 16">HJL G12</strain>
    </source>
</reference>
<dbReference type="InterPro" id="IPR015803">
    <property type="entry name" value="Cys-tRNA-ligase"/>
</dbReference>
<name>A0A7X3IRB4_9BACL</name>
<gene>
    <name evidence="13" type="primary">cysS</name>
    <name evidence="15" type="ORF">GRF59_28200</name>
</gene>
<dbReference type="InterPro" id="IPR014729">
    <property type="entry name" value="Rossmann-like_a/b/a_fold"/>
</dbReference>
<evidence type="ECO:0000256" key="2">
    <source>
        <dbReference type="ARBA" id="ARBA00005594"/>
    </source>
</evidence>
<dbReference type="AlphaFoldDB" id="A0A7X3IRB4"/>
<dbReference type="GO" id="GO:0008270">
    <property type="term" value="F:zinc ion binding"/>
    <property type="evidence" value="ECO:0007669"/>
    <property type="project" value="UniProtKB-UniRule"/>
</dbReference>
<feature type="domain" description="Cysteinyl-tRNA synthetase class Ia DALR" evidence="14">
    <location>
        <begin position="355"/>
        <end position="419"/>
    </location>
</feature>
<feature type="binding site" evidence="13">
    <location>
        <position position="234"/>
    </location>
    <ligand>
        <name>Zn(2+)</name>
        <dbReference type="ChEBI" id="CHEBI:29105"/>
    </ligand>
</feature>
<dbReference type="EC" id="6.1.1.16" evidence="13"/>
<dbReference type="InterPro" id="IPR032678">
    <property type="entry name" value="tRNA-synt_1_cat_dom"/>
</dbReference>
<proteinExistence type="inferred from homology"/>
<dbReference type="EMBL" id="WUBI01000008">
    <property type="protein sequence ID" value="MWV47475.1"/>
    <property type="molecule type" value="Genomic_DNA"/>
</dbReference>
<evidence type="ECO:0000256" key="11">
    <source>
        <dbReference type="ARBA" id="ARBA00023146"/>
    </source>
</evidence>
<keyword evidence="10 13" id="KW-0648">Protein biosynthesis</keyword>
<dbReference type="GO" id="GO:0005829">
    <property type="term" value="C:cytosol"/>
    <property type="evidence" value="ECO:0007669"/>
    <property type="project" value="TreeGrafter"/>
</dbReference>
<dbReference type="Pfam" id="PF23493">
    <property type="entry name" value="CysS_C"/>
    <property type="match status" value="1"/>
</dbReference>
<dbReference type="RefSeq" id="WP_160501049.1">
    <property type="nucleotide sequence ID" value="NZ_WUBI01000008.1"/>
</dbReference>
<dbReference type="Pfam" id="PF09190">
    <property type="entry name" value="DALR_2"/>
    <property type="match status" value="1"/>
</dbReference>
<organism evidence="15 16">
    <name type="scientific">Paenibacillus dendrobii</name>
    <dbReference type="NCBI Taxonomy" id="2691084"/>
    <lineage>
        <taxon>Bacteria</taxon>
        <taxon>Bacillati</taxon>
        <taxon>Bacillota</taxon>
        <taxon>Bacilli</taxon>
        <taxon>Bacillales</taxon>
        <taxon>Paenibacillaceae</taxon>
        <taxon>Paenibacillus</taxon>
    </lineage>
</organism>
<evidence type="ECO:0000256" key="4">
    <source>
        <dbReference type="ARBA" id="ARBA00022490"/>
    </source>
</evidence>
<keyword evidence="5 13" id="KW-0436">Ligase</keyword>
<feature type="binding site" evidence="13">
    <location>
        <position position="209"/>
    </location>
    <ligand>
        <name>Zn(2+)</name>
        <dbReference type="ChEBI" id="CHEBI:29105"/>
    </ligand>
</feature>
<feature type="short sequence motif" description="'KMSKS' region" evidence="13">
    <location>
        <begin position="266"/>
        <end position="270"/>
    </location>
</feature>
<dbReference type="GO" id="GO:0004817">
    <property type="term" value="F:cysteine-tRNA ligase activity"/>
    <property type="evidence" value="ECO:0007669"/>
    <property type="project" value="UniProtKB-UniRule"/>
</dbReference>
<protein>
    <recommendedName>
        <fullName evidence="13">Cysteine--tRNA ligase</fullName>
        <ecNumber evidence="13">6.1.1.16</ecNumber>
    </recommendedName>
    <alternativeName>
        <fullName evidence="13">Cysteinyl-tRNA synthetase</fullName>
        <shortName evidence="13">CysRS</shortName>
    </alternativeName>
</protein>
<evidence type="ECO:0000259" key="14">
    <source>
        <dbReference type="SMART" id="SM00840"/>
    </source>
</evidence>
<feature type="binding site" evidence="13">
    <location>
        <position position="238"/>
    </location>
    <ligand>
        <name>Zn(2+)</name>
        <dbReference type="ChEBI" id="CHEBI:29105"/>
    </ligand>
</feature>
<comment type="subcellular location">
    <subcellularLocation>
        <location evidence="1 13">Cytoplasm</location>
    </subcellularLocation>
</comment>
<comment type="similarity">
    <text evidence="2 13">Belongs to the class-I aminoacyl-tRNA synthetase family.</text>
</comment>
<keyword evidence="6 13" id="KW-0479">Metal-binding</keyword>
<comment type="cofactor">
    <cofactor evidence="13">
        <name>Zn(2+)</name>
        <dbReference type="ChEBI" id="CHEBI:29105"/>
    </cofactor>
    <text evidence="13">Binds 1 zinc ion per subunit.</text>
</comment>
<keyword evidence="7 13" id="KW-0547">Nucleotide-binding</keyword>
<dbReference type="SUPFAM" id="SSF47323">
    <property type="entry name" value="Anticodon-binding domain of a subclass of class I aminoacyl-tRNA synthetases"/>
    <property type="match status" value="1"/>
</dbReference>
<evidence type="ECO:0000256" key="12">
    <source>
        <dbReference type="ARBA" id="ARBA00047398"/>
    </source>
</evidence>
<dbReference type="GO" id="GO:0006423">
    <property type="term" value="P:cysteinyl-tRNA aminoacylation"/>
    <property type="evidence" value="ECO:0007669"/>
    <property type="project" value="UniProtKB-UniRule"/>
</dbReference>
<evidence type="ECO:0000256" key="13">
    <source>
        <dbReference type="HAMAP-Rule" id="MF_00041"/>
    </source>
</evidence>
<keyword evidence="16" id="KW-1185">Reference proteome</keyword>
<dbReference type="SMART" id="SM00840">
    <property type="entry name" value="DALR_2"/>
    <property type="match status" value="1"/>
</dbReference>
<dbReference type="Proteomes" id="UP000460318">
    <property type="component" value="Unassembled WGS sequence"/>
</dbReference>
<evidence type="ECO:0000256" key="1">
    <source>
        <dbReference type="ARBA" id="ARBA00004496"/>
    </source>
</evidence>
<evidence type="ECO:0000256" key="5">
    <source>
        <dbReference type="ARBA" id="ARBA00022598"/>
    </source>
</evidence>
<feature type="short sequence motif" description="'HIGH' region" evidence="13">
    <location>
        <begin position="31"/>
        <end position="41"/>
    </location>
</feature>
<evidence type="ECO:0000256" key="8">
    <source>
        <dbReference type="ARBA" id="ARBA00022833"/>
    </source>
</evidence>
<dbReference type="PANTHER" id="PTHR10890">
    <property type="entry name" value="CYSTEINYL-TRNA SYNTHETASE"/>
    <property type="match status" value="1"/>
</dbReference>
<comment type="catalytic activity">
    <reaction evidence="12 13">
        <text>tRNA(Cys) + L-cysteine + ATP = L-cysteinyl-tRNA(Cys) + AMP + diphosphate</text>
        <dbReference type="Rhea" id="RHEA:17773"/>
        <dbReference type="Rhea" id="RHEA-COMP:9661"/>
        <dbReference type="Rhea" id="RHEA-COMP:9679"/>
        <dbReference type="ChEBI" id="CHEBI:30616"/>
        <dbReference type="ChEBI" id="CHEBI:33019"/>
        <dbReference type="ChEBI" id="CHEBI:35235"/>
        <dbReference type="ChEBI" id="CHEBI:78442"/>
        <dbReference type="ChEBI" id="CHEBI:78517"/>
        <dbReference type="ChEBI" id="CHEBI:456215"/>
        <dbReference type="EC" id="6.1.1.16"/>
    </reaction>
</comment>